<keyword evidence="3" id="KW-0032">Aminotransferase</keyword>
<gene>
    <name evidence="5" type="ORF">XENOCAPTIV_023463</name>
</gene>
<keyword evidence="6" id="KW-1185">Reference proteome</keyword>
<comment type="similarity">
    <text evidence="2">Belongs to the class-III pyridoxal-phosphate-dependent aminotransferase family.</text>
</comment>
<protein>
    <submittedName>
        <fullName evidence="5">Uncharacterized protein</fullName>
    </submittedName>
</protein>
<evidence type="ECO:0000256" key="4">
    <source>
        <dbReference type="ARBA" id="ARBA00022679"/>
    </source>
</evidence>
<evidence type="ECO:0000313" key="6">
    <source>
        <dbReference type="Proteomes" id="UP001434883"/>
    </source>
</evidence>
<dbReference type="InterPro" id="IPR015421">
    <property type="entry name" value="PyrdxlP-dep_Trfase_major"/>
</dbReference>
<evidence type="ECO:0000256" key="2">
    <source>
        <dbReference type="ARBA" id="ARBA00008954"/>
    </source>
</evidence>
<dbReference type="PANTHER" id="PTHR43206:SF1">
    <property type="entry name" value="4-AMINOBUTYRATE AMINOTRANSFERASE, MITOCHONDRIAL"/>
    <property type="match status" value="1"/>
</dbReference>
<dbReference type="EMBL" id="JAHRIN010064170">
    <property type="protein sequence ID" value="MEQ2213920.1"/>
    <property type="molecule type" value="Genomic_DNA"/>
</dbReference>
<dbReference type="Proteomes" id="UP001434883">
    <property type="component" value="Unassembled WGS sequence"/>
</dbReference>
<evidence type="ECO:0000313" key="5">
    <source>
        <dbReference type="EMBL" id="MEQ2213920.1"/>
    </source>
</evidence>
<name>A0ABV0S0X4_9TELE</name>
<accession>A0ABV0S0X4</accession>
<proteinExistence type="inferred from homology"/>
<feature type="non-terminal residue" evidence="5">
    <location>
        <position position="1"/>
    </location>
</feature>
<evidence type="ECO:0000256" key="3">
    <source>
        <dbReference type="ARBA" id="ARBA00022576"/>
    </source>
</evidence>
<evidence type="ECO:0000256" key="1">
    <source>
        <dbReference type="ARBA" id="ARBA00001933"/>
    </source>
</evidence>
<sequence>NKERGNNKPSEEEMSTCMINQGPGCPDLSILSFMGGFHGRTMGMLQTSLMKNLIIFLYCYCRETTDIKT</sequence>
<dbReference type="PANTHER" id="PTHR43206">
    <property type="entry name" value="AMINOTRANSFERASE"/>
    <property type="match status" value="1"/>
</dbReference>
<keyword evidence="4" id="KW-0808">Transferase</keyword>
<reference evidence="5 6" key="1">
    <citation type="submission" date="2021-06" db="EMBL/GenBank/DDBJ databases">
        <authorList>
            <person name="Palmer J.M."/>
        </authorList>
    </citation>
    <scope>NUCLEOTIDE SEQUENCE [LARGE SCALE GENOMIC DNA]</scope>
    <source>
        <strain evidence="5 6">XC_2019</strain>
        <tissue evidence="5">Muscle</tissue>
    </source>
</reference>
<comment type="caution">
    <text evidence="5">The sequence shown here is derived from an EMBL/GenBank/DDBJ whole genome shotgun (WGS) entry which is preliminary data.</text>
</comment>
<dbReference type="Gene3D" id="3.40.640.10">
    <property type="entry name" value="Type I PLP-dependent aspartate aminotransferase-like (Major domain)"/>
    <property type="match status" value="1"/>
</dbReference>
<organism evidence="5 6">
    <name type="scientific">Xenoophorus captivus</name>
    <dbReference type="NCBI Taxonomy" id="1517983"/>
    <lineage>
        <taxon>Eukaryota</taxon>
        <taxon>Metazoa</taxon>
        <taxon>Chordata</taxon>
        <taxon>Craniata</taxon>
        <taxon>Vertebrata</taxon>
        <taxon>Euteleostomi</taxon>
        <taxon>Actinopterygii</taxon>
        <taxon>Neopterygii</taxon>
        <taxon>Teleostei</taxon>
        <taxon>Neoteleostei</taxon>
        <taxon>Acanthomorphata</taxon>
        <taxon>Ovalentaria</taxon>
        <taxon>Atherinomorphae</taxon>
        <taxon>Cyprinodontiformes</taxon>
        <taxon>Goodeidae</taxon>
        <taxon>Xenoophorus</taxon>
    </lineage>
</organism>
<comment type="cofactor">
    <cofactor evidence="1">
        <name>pyridoxal 5'-phosphate</name>
        <dbReference type="ChEBI" id="CHEBI:597326"/>
    </cofactor>
</comment>